<evidence type="ECO:0000313" key="2">
    <source>
        <dbReference type="EMBL" id="MFC3031168.1"/>
    </source>
</evidence>
<dbReference type="Proteomes" id="UP001595453">
    <property type="component" value="Unassembled WGS sequence"/>
</dbReference>
<feature type="coiled-coil region" evidence="1">
    <location>
        <begin position="769"/>
        <end position="796"/>
    </location>
</feature>
<name>A0ABV7CF02_9GAMM</name>
<proteinExistence type="predicted"/>
<accession>A0ABV7CF02</accession>
<organism evidence="2 3">
    <name type="scientific">Pseudoalteromonas fenneropenaei</name>
    <dbReference type="NCBI Taxonomy" id="1737459"/>
    <lineage>
        <taxon>Bacteria</taxon>
        <taxon>Pseudomonadati</taxon>
        <taxon>Pseudomonadota</taxon>
        <taxon>Gammaproteobacteria</taxon>
        <taxon>Alteromonadales</taxon>
        <taxon>Pseudoalteromonadaceae</taxon>
        <taxon>Pseudoalteromonas</taxon>
    </lineage>
</organism>
<reference evidence="3" key="1">
    <citation type="journal article" date="2019" name="Int. J. Syst. Evol. Microbiol.">
        <title>The Global Catalogue of Microorganisms (GCM) 10K type strain sequencing project: providing services to taxonomists for standard genome sequencing and annotation.</title>
        <authorList>
            <consortium name="The Broad Institute Genomics Platform"/>
            <consortium name="The Broad Institute Genome Sequencing Center for Infectious Disease"/>
            <person name="Wu L."/>
            <person name="Ma J."/>
        </authorList>
    </citation>
    <scope>NUCLEOTIDE SEQUENCE [LARGE SCALE GENOMIC DNA]</scope>
    <source>
        <strain evidence="3">KCTC 42730</strain>
    </source>
</reference>
<feature type="coiled-coil region" evidence="1">
    <location>
        <begin position="249"/>
        <end position="286"/>
    </location>
</feature>
<gene>
    <name evidence="2" type="ORF">ACFOEE_01340</name>
</gene>
<evidence type="ECO:0000313" key="3">
    <source>
        <dbReference type="Proteomes" id="UP001595453"/>
    </source>
</evidence>
<evidence type="ECO:0000256" key="1">
    <source>
        <dbReference type="SAM" id="Coils"/>
    </source>
</evidence>
<sequence>MIFKHLFTPKWKHPKLHIRESALDKLDVQKDQHILTTMALEDSSAQIRRQALSKLNDLGLWWQASKKDQELKEHALAQISNAVLNANDALSHDIRDEYIDKLAPAKVLEKLAFNDRDTGLRVKLLKRLADASLIEKAFREGDERLQRALLELVGQYQLQKALLKHAQGEVKAELEAFLEQQHLAAVMPEQVTQAAKLILAKLNYLREKQDYLQVKSEAEALRSQWTDLELHWLTEALQQENLAKFDTLNAKLSTHLARLEVQYEQVQQQEQQREQQAAAVQLAEQTVAECEALCADIEQLLSGNFLVEVQAQISQAVTQLSAHQYASLPELQQALQVLAQLQQKLESLPKLASAINQFETAFVTLQNCAVPNDITELDSAEQTHQQAHAAAKAQLHHIDVAFRKPLQAKLRAEVTAFAEKIAPLVTVQKATQQQARKKALDTKRLIEQGRFNVAFGVFKGFIAEYQQLTAAYQAPLSALHDELQAKLAEIQDWQKYATAPKRAEILAEVAELVAEVAPQAKQRAAQVKALRQRWNECGKATTAEEVAQSEAFETALEQAFEPCRAYFAELEQQKAQAIVARQEIIQQMQALSDTAATVSDWKAYEGQFQQLKLQWRDAPKLDNDSYQKLSAEFKTAQDAAWLQLKGSYDNNAAKKAEILALAQAQLSNENLDEACEQLKALQQTWQGIGFAGAKQEHKLWQSFRAVNDEVFGKRQAAFNERKQAQSAEAEQQTQQLDAIAQECEQVATLAQCQQLLKQLRDFNPIKPLRAKQQAMMNALNDKVAELQQAKQQQAYDELLESLRTEQLAERWKARPERELSANDWLLRLEILTTSPSPQTLQSERMNMQVAMLEEKLSGAELQVEACIRGYVNTAELPISEEQYLRFKACLEM</sequence>
<dbReference type="Pfam" id="PF03993">
    <property type="entry name" value="DUF349"/>
    <property type="match status" value="1"/>
</dbReference>
<dbReference type="InterPro" id="IPR007139">
    <property type="entry name" value="DUF349"/>
</dbReference>
<dbReference type="RefSeq" id="WP_377120141.1">
    <property type="nucleotide sequence ID" value="NZ_JBHRSD010000002.1"/>
</dbReference>
<keyword evidence="3" id="KW-1185">Reference proteome</keyword>
<protein>
    <submittedName>
        <fullName evidence="2">DUF349 domain-containing protein</fullName>
    </submittedName>
</protein>
<dbReference type="EMBL" id="JBHRSD010000002">
    <property type="protein sequence ID" value="MFC3031168.1"/>
    <property type="molecule type" value="Genomic_DNA"/>
</dbReference>
<comment type="caution">
    <text evidence="2">The sequence shown here is derived from an EMBL/GenBank/DDBJ whole genome shotgun (WGS) entry which is preliminary data.</text>
</comment>
<keyword evidence="1" id="KW-0175">Coiled coil</keyword>